<keyword evidence="9" id="KW-1185">Reference proteome</keyword>
<dbReference type="Proteomes" id="UP000245207">
    <property type="component" value="Unassembled WGS sequence"/>
</dbReference>
<evidence type="ECO:0000256" key="5">
    <source>
        <dbReference type="PROSITE-ProRule" id="PRU10141"/>
    </source>
</evidence>
<keyword evidence="2" id="KW-0732">Signal</keyword>
<dbReference type="PANTHER" id="PTHR47976:SF30">
    <property type="entry name" value="RECEPTOR-LIKE SERINE_THREONINE-PROTEIN KINASE"/>
    <property type="match status" value="1"/>
</dbReference>
<keyword evidence="6" id="KW-0472">Membrane</keyword>
<evidence type="ECO:0000313" key="9">
    <source>
        <dbReference type="Proteomes" id="UP000245207"/>
    </source>
</evidence>
<dbReference type="SUPFAM" id="SSF51110">
    <property type="entry name" value="alpha-D-mannose-specific plant lectins"/>
    <property type="match status" value="1"/>
</dbReference>
<evidence type="ECO:0000256" key="3">
    <source>
        <dbReference type="ARBA" id="ARBA00022741"/>
    </source>
</evidence>
<dbReference type="InterPro" id="IPR051343">
    <property type="entry name" value="G-type_lectin_kinases/EP1-like"/>
</dbReference>
<evidence type="ECO:0000256" key="4">
    <source>
        <dbReference type="ARBA" id="ARBA00022840"/>
    </source>
</evidence>
<dbReference type="Pfam" id="PF07714">
    <property type="entry name" value="PK_Tyr_Ser-Thr"/>
    <property type="match status" value="1"/>
</dbReference>
<dbReference type="InterPro" id="IPR011009">
    <property type="entry name" value="Kinase-like_dom_sf"/>
</dbReference>
<comment type="caution">
    <text evidence="8">The sequence shown here is derived from an EMBL/GenBank/DDBJ whole genome shotgun (WGS) entry which is preliminary data.</text>
</comment>
<dbReference type="InterPro" id="IPR017441">
    <property type="entry name" value="Protein_kinase_ATP_BS"/>
</dbReference>
<dbReference type="InterPro" id="IPR036426">
    <property type="entry name" value="Bulb-type_lectin_dom_sf"/>
</dbReference>
<dbReference type="Gene3D" id="1.10.510.10">
    <property type="entry name" value="Transferase(Phosphotransferase) domain 1"/>
    <property type="match status" value="1"/>
</dbReference>
<evidence type="ECO:0000313" key="8">
    <source>
        <dbReference type="EMBL" id="PWA97881.1"/>
    </source>
</evidence>
<evidence type="ECO:0000256" key="2">
    <source>
        <dbReference type="ARBA" id="ARBA00022729"/>
    </source>
</evidence>
<dbReference type="EMBL" id="PKPP01000095">
    <property type="protein sequence ID" value="PWA97881.1"/>
    <property type="molecule type" value="Genomic_DNA"/>
</dbReference>
<keyword evidence="4 5" id="KW-0067">ATP-binding</keyword>
<evidence type="ECO:0000259" key="7">
    <source>
        <dbReference type="PROSITE" id="PS50011"/>
    </source>
</evidence>
<reference evidence="8 9" key="1">
    <citation type="journal article" date="2018" name="Mol. Plant">
        <title>The genome of Artemisia annua provides insight into the evolution of Asteraceae family and artemisinin biosynthesis.</title>
        <authorList>
            <person name="Shen Q."/>
            <person name="Zhang L."/>
            <person name="Liao Z."/>
            <person name="Wang S."/>
            <person name="Yan T."/>
            <person name="Shi P."/>
            <person name="Liu M."/>
            <person name="Fu X."/>
            <person name="Pan Q."/>
            <person name="Wang Y."/>
            <person name="Lv Z."/>
            <person name="Lu X."/>
            <person name="Zhang F."/>
            <person name="Jiang W."/>
            <person name="Ma Y."/>
            <person name="Chen M."/>
            <person name="Hao X."/>
            <person name="Li L."/>
            <person name="Tang Y."/>
            <person name="Lv G."/>
            <person name="Zhou Y."/>
            <person name="Sun X."/>
            <person name="Brodelius P.E."/>
            <person name="Rose J.K.C."/>
            <person name="Tang K."/>
        </authorList>
    </citation>
    <scope>NUCLEOTIDE SEQUENCE [LARGE SCALE GENOMIC DNA]</scope>
    <source>
        <strain evidence="9">cv. Huhao1</strain>
        <tissue evidence="8">Leaf</tissue>
    </source>
</reference>
<organism evidence="8 9">
    <name type="scientific">Artemisia annua</name>
    <name type="common">Sweet wormwood</name>
    <dbReference type="NCBI Taxonomy" id="35608"/>
    <lineage>
        <taxon>Eukaryota</taxon>
        <taxon>Viridiplantae</taxon>
        <taxon>Streptophyta</taxon>
        <taxon>Embryophyta</taxon>
        <taxon>Tracheophyta</taxon>
        <taxon>Spermatophyta</taxon>
        <taxon>Magnoliopsida</taxon>
        <taxon>eudicotyledons</taxon>
        <taxon>Gunneridae</taxon>
        <taxon>Pentapetalae</taxon>
        <taxon>asterids</taxon>
        <taxon>campanulids</taxon>
        <taxon>Asterales</taxon>
        <taxon>Asteraceae</taxon>
        <taxon>Asteroideae</taxon>
        <taxon>Anthemideae</taxon>
        <taxon>Artemisiinae</taxon>
        <taxon>Artemisia</taxon>
    </lineage>
</organism>
<feature type="binding site" evidence="5">
    <location>
        <position position="378"/>
    </location>
    <ligand>
        <name>ATP</name>
        <dbReference type="ChEBI" id="CHEBI:30616"/>
    </ligand>
</feature>
<dbReference type="PANTHER" id="PTHR47976">
    <property type="entry name" value="G-TYPE LECTIN S-RECEPTOR-LIKE SERINE/THREONINE-PROTEIN KINASE SD2-5"/>
    <property type="match status" value="1"/>
</dbReference>
<dbReference type="Gene3D" id="3.30.200.20">
    <property type="entry name" value="Phosphorylase Kinase, domain 1"/>
    <property type="match status" value="1"/>
</dbReference>
<keyword evidence="6" id="KW-0812">Transmembrane</keyword>
<keyword evidence="1" id="KW-0808">Transferase</keyword>
<dbReference type="GO" id="GO:0004672">
    <property type="term" value="F:protein kinase activity"/>
    <property type="evidence" value="ECO:0007669"/>
    <property type="project" value="InterPro"/>
</dbReference>
<keyword evidence="3 5" id="KW-0547">Nucleotide-binding</keyword>
<protein>
    <submittedName>
        <fullName evidence="8">Apple-like protein</fullName>
    </submittedName>
</protein>
<keyword evidence="6" id="KW-1133">Transmembrane helix</keyword>
<dbReference type="SUPFAM" id="SSF56112">
    <property type="entry name" value="Protein kinase-like (PK-like)"/>
    <property type="match status" value="1"/>
</dbReference>
<sequence>MNLTESGNLVLFNVSGSVVWQSFDYPTDCLVLGQRLYQGQQLVPSASSTNSTAEKGIYSLQVTEKGLFAYVGSNPPQIYRSYLGSGKDTNEERSYVRFLNGSLAAYLSSAEPDDPDFGIPIPQASSFQYIKLMPNGHLELIVSQSYNNWSVVQDILTYAYGECGYPLVCGRNGLCRGNQQCTCPTRDYFKLLDDYQPELGCSEITPLTCDSKQDQEFIPVKNTCKQACLNNCLCKAALFMYSNYPKGYCYLPSELYSMFYVDPGYNATAFIKVQKVRPVSLSPTSHQNQVSIIIGSTIGSFVLLVVVSVGFRMFVVQKRKKNAQREEEYLDQVPGMPTRFSYEELKSATQNFSKKLGEGGFGTVFEGILEDGSKIAVKCLEGLTHIKKSFLAEVESIGSIHHVNLVRLRGFCAWKSQRLLVYEFMSNGSLDLWIYHGVREHVLEWECIKKIILDVAKGLVKNFDISQPDEKRHLLGMFEKCWEQGTLLDMVDGYNEDMKSHGTEVVEMMKLASWCLQTDYTRRPSMSSVVKVLEGGMNVESNLDYNFTDPRMKRTSVTHEKEMTVLMPSFLSGPR</sequence>
<dbReference type="InterPro" id="IPR000719">
    <property type="entry name" value="Prot_kinase_dom"/>
</dbReference>
<dbReference type="STRING" id="35608.A0A2U1QIM5"/>
<dbReference type="GO" id="GO:0005524">
    <property type="term" value="F:ATP binding"/>
    <property type="evidence" value="ECO:0007669"/>
    <property type="project" value="UniProtKB-UniRule"/>
</dbReference>
<proteinExistence type="predicted"/>
<evidence type="ECO:0000256" key="6">
    <source>
        <dbReference type="SAM" id="Phobius"/>
    </source>
</evidence>
<dbReference type="FunFam" id="3.30.200.20:FF:000178">
    <property type="entry name" value="serine/threonine-protein kinase PBS1-like"/>
    <property type="match status" value="1"/>
</dbReference>
<gene>
    <name evidence="8" type="ORF">CTI12_AA024760</name>
</gene>
<evidence type="ECO:0000256" key="1">
    <source>
        <dbReference type="ARBA" id="ARBA00022679"/>
    </source>
</evidence>
<dbReference type="PROSITE" id="PS50011">
    <property type="entry name" value="PROTEIN_KINASE_DOM"/>
    <property type="match status" value="1"/>
</dbReference>
<dbReference type="AlphaFoldDB" id="A0A2U1QIM5"/>
<dbReference type="OrthoDB" id="4062651at2759"/>
<accession>A0A2U1QIM5</accession>
<name>A0A2U1QIM5_ARTAN</name>
<feature type="domain" description="Protein kinase" evidence="7">
    <location>
        <begin position="350"/>
        <end position="575"/>
    </location>
</feature>
<feature type="transmembrane region" description="Helical" evidence="6">
    <location>
        <begin position="292"/>
        <end position="315"/>
    </location>
</feature>
<dbReference type="PROSITE" id="PS00107">
    <property type="entry name" value="PROTEIN_KINASE_ATP"/>
    <property type="match status" value="1"/>
</dbReference>
<dbReference type="InterPro" id="IPR001245">
    <property type="entry name" value="Ser-Thr/Tyr_kinase_cat_dom"/>
</dbReference>